<keyword evidence="3" id="KW-1185">Reference proteome</keyword>
<proteinExistence type="predicted"/>
<dbReference type="RefSeq" id="XP_020432074.1">
    <property type="nucleotide sequence ID" value="XM_020577626.1"/>
</dbReference>
<protein>
    <recommendedName>
        <fullName evidence="4">F-box domain-containing protein</fullName>
    </recommendedName>
</protein>
<reference evidence="2 3" key="1">
    <citation type="journal article" date="2011" name="Genome Res.">
        <title>Phylogeny-wide analysis of social amoeba genomes highlights ancient origins for complex intercellular communication.</title>
        <authorList>
            <person name="Heidel A.J."/>
            <person name="Lawal H.M."/>
            <person name="Felder M."/>
            <person name="Schilde C."/>
            <person name="Helps N.R."/>
            <person name="Tunggal B."/>
            <person name="Rivero F."/>
            <person name="John U."/>
            <person name="Schleicher M."/>
            <person name="Eichinger L."/>
            <person name="Platzer M."/>
            <person name="Noegel A.A."/>
            <person name="Schaap P."/>
            <person name="Gloeckner G."/>
        </authorList>
    </citation>
    <scope>NUCLEOTIDE SEQUENCE [LARGE SCALE GENOMIC DNA]</scope>
    <source>
        <strain evidence="3">ATCC 26659 / Pp 5 / PN500</strain>
    </source>
</reference>
<dbReference type="InParanoid" id="D3BFP0"/>
<dbReference type="OMA" id="NNECIEW"/>
<dbReference type="PANTHER" id="PTHR39532:SF3">
    <property type="entry name" value="F-BOX DOMAIN-CONTAINING PROTEIN"/>
    <property type="match status" value="1"/>
</dbReference>
<feature type="region of interest" description="Disordered" evidence="1">
    <location>
        <begin position="1"/>
        <end position="32"/>
    </location>
</feature>
<evidence type="ECO:0008006" key="4">
    <source>
        <dbReference type="Google" id="ProtNLM"/>
    </source>
</evidence>
<name>D3BFP0_HETP5</name>
<evidence type="ECO:0000313" key="2">
    <source>
        <dbReference type="EMBL" id="EFA79954.1"/>
    </source>
</evidence>
<gene>
    <name evidence="2" type="ORF">PPL_06775</name>
</gene>
<dbReference type="EMBL" id="ADBJ01000031">
    <property type="protein sequence ID" value="EFA79954.1"/>
    <property type="molecule type" value="Genomic_DNA"/>
</dbReference>
<dbReference type="AlphaFoldDB" id="D3BFP0"/>
<dbReference type="GeneID" id="31362256"/>
<organism evidence="2 3">
    <name type="scientific">Heterostelium pallidum (strain ATCC 26659 / Pp 5 / PN500)</name>
    <name type="common">Cellular slime mold</name>
    <name type="synonym">Polysphondylium pallidum</name>
    <dbReference type="NCBI Taxonomy" id="670386"/>
    <lineage>
        <taxon>Eukaryota</taxon>
        <taxon>Amoebozoa</taxon>
        <taxon>Evosea</taxon>
        <taxon>Eumycetozoa</taxon>
        <taxon>Dictyostelia</taxon>
        <taxon>Acytosteliales</taxon>
        <taxon>Acytosteliaceae</taxon>
        <taxon>Heterostelium</taxon>
    </lineage>
</organism>
<accession>D3BFP0</accession>
<dbReference type="Proteomes" id="UP000001396">
    <property type="component" value="Unassembled WGS sequence"/>
</dbReference>
<evidence type="ECO:0000256" key="1">
    <source>
        <dbReference type="SAM" id="MobiDB-lite"/>
    </source>
</evidence>
<comment type="caution">
    <text evidence="2">The sequence shown here is derived from an EMBL/GenBank/DDBJ whole genome shotgun (WGS) entry which is preliminary data.</text>
</comment>
<evidence type="ECO:0000313" key="3">
    <source>
        <dbReference type="Proteomes" id="UP000001396"/>
    </source>
</evidence>
<sequence length="538" mass="63468">MNSEKRTFDEINQDQGNNATGGRGKTGRTVRKNRKRYVYEGNNSLSDLIKIYDQYFKSKDDKYDLNSETKLKCVRFFVDYHNDDKFPHYFDVKGYAKFIADVFFDRSADVFNEILMLKSVRQNNVLKDIYYRIVKDNRFAIKFNTFFKELNESDETQLKSKISRVCDTFEEERSEPLDFFTYNNLYDIVYNDKSIDEEEDDNVESIREETSTTTATTLITTITETTTDTITTDNSISKLSDILLCKIISNFVAFDNDKDERTSRDYKFKNLLFFIPYLIDGENVMNFALISKQFFRVVSKIINNNLFYWNSFIDINNQSDYNLIKSSPLYFDYESIKYIPYDQGIEYANQLLSRVETFVMESDEYDHSINGGISRSEDIYIDYYEPDDIKKAYRAAIIKDGYLIRPPPMPNLKEIIVLGYHGFEENYSNFLKDLFVSTPNIDGHGIERFTIDMRKDWNCCPDYNNIDFLSSLLNYHSKTLKSILINSESFDMEDLDFLIDFLDEFIPTLKENNIDFKFTTYDPIDRLIQHRDNNASCK</sequence>
<dbReference type="PANTHER" id="PTHR39532">
    <property type="entry name" value="F-BOX DOMAIN-CONTAINING PROTEIN-RELATED"/>
    <property type="match status" value="1"/>
</dbReference>
<dbReference type="FunCoup" id="D3BFP0">
    <property type="interactions" value="805"/>
</dbReference>